<proteinExistence type="predicted"/>
<comment type="caution">
    <text evidence="1">The sequence shown here is derived from an EMBL/GenBank/DDBJ whole genome shotgun (WGS) entry which is preliminary data.</text>
</comment>
<dbReference type="AlphaFoldDB" id="A0AAE0T102"/>
<reference evidence="1" key="2">
    <citation type="journal article" date="2021" name="Genome Biol. Evol.">
        <title>Developing a high-quality reference genome for a parasitic bivalve with doubly uniparental inheritance (Bivalvia: Unionida).</title>
        <authorList>
            <person name="Smith C.H."/>
        </authorList>
    </citation>
    <scope>NUCLEOTIDE SEQUENCE</scope>
    <source>
        <strain evidence="1">CHS0354</strain>
        <tissue evidence="1">Mantle</tissue>
    </source>
</reference>
<keyword evidence="2" id="KW-1185">Reference proteome</keyword>
<name>A0AAE0T102_9BIVA</name>
<reference evidence="1" key="1">
    <citation type="journal article" date="2021" name="Genome Biol. Evol.">
        <title>A High-Quality Reference Genome for a Parasitic Bivalve with Doubly Uniparental Inheritance (Bivalvia: Unionida).</title>
        <authorList>
            <person name="Smith C.H."/>
        </authorList>
    </citation>
    <scope>NUCLEOTIDE SEQUENCE</scope>
    <source>
        <strain evidence="1">CHS0354</strain>
    </source>
</reference>
<dbReference type="Proteomes" id="UP001195483">
    <property type="component" value="Unassembled WGS sequence"/>
</dbReference>
<evidence type="ECO:0000313" key="2">
    <source>
        <dbReference type="Proteomes" id="UP001195483"/>
    </source>
</evidence>
<dbReference type="EMBL" id="JAEAOA010002336">
    <property type="protein sequence ID" value="KAK3601285.1"/>
    <property type="molecule type" value="Genomic_DNA"/>
</dbReference>
<organism evidence="1 2">
    <name type="scientific">Potamilus streckersoni</name>
    <dbReference type="NCBI Taxonomy" id="2493646"/>
    <lineage>
        <taxon>Eukaryota</taxon>
        <taxon>Metazoa</taxon>
        <taxon>Spiralia</taxon>
        <taxon>Lophotrochozoa</taxon>
        <taxon>Mollusca</taxon>
        <taxon>Bivalvia</taxon>
        <taxon>Autobranchia</taxon>
        <taxon>Heteroconchia</taxon>
        <taxon>Palaeoheterodonta</taxon>
        <taxon>Unionida</taxon>
        <taxon>Unionoidea</taxon>
        <taxon>Unionidae</taxon>
        <taxon>Ambleminae</taxon>
        <taxon>Lampsilini</taxon>
        <taxon>Potamilus</taxon>
    </lineage>
</organism>
<gene>
    <name evidence="1" type="ORF">CHS0354_040465</name>
</gene>
<sequence>MENHPIANDVINQNDKMEEVELDEITIVCGVDPEIHITNESSSENEINLLSVQKTNIDDPPLYGIPPSPELFGSNFSQSEHTLALNSNICKYFVASDLNEQTNVLERRAMWDVNDISKGTR</sequence>
<evidence type="ECO:0000313" key="1">
    <source>
        <dbReference type="EMBL" id="KAK3601285.1"/>
    </source>
</evidence>
<accession>A0AAE0T102</accession>
<reference evidence="1" key="3">
    <citation type="submission" date="2023-05" db="EMBL/GenBank/DDBJ databases">
        <authorList>
            <person name="Smith C.H."/>
        </authorList>
    </citation>
    <scope>NUCLEOTIDE SEQUENCE</scope>
    <source>
        <strain evidence="1">CHS0354</strain>
        <tissue evidence="1">Mantle</tissue>
    </source>
</reference>
<protein>
    <submittedName>
        <fullName evidence="1">Uncharacterized protein</fullName>
    </submittedName>
</protein>